<name>A0A0E9X3D6_ANGAN</name>
<evidence type="ECO:0000313" key="2">
    <source>
        <dbReference type="EMBL" id="JAH96218.1"/>
    </source>
</evidence>
<reference evidence="2" key="1">
    <citation type="submission" date="2014-11" db="EMBL/GenBank/DDBJ databases">
        <authorList>
            <person name="Amaro Gonzalez C."/>
        </authorList>
    </citation>
    <scope>NUCLEOTIDE SEQUENCE</scope>
</reference>
<dbReference type="AlphaFoldDB" id="A0A0E9X3D6"/>
<keyword evidence="1" id="KW-0732">Signal</keyword>
<feature type="signal peptide" evidence="1">
    <location>
        <begin position="1"/>
        <end position="18"/>
    </location>
</feature>
<feature type="chain" id="PRO_5002435202" evidence="1">
    <location>
        <begin position="19"/>
        <end position="39"/>
    </location>
</feature>
<organism evidence="2">
    <name type="scientific">Anguilla anguilla</name>
    <name type="common">European freshwater eel</name>
    <name type="synonym">Muraena anguilla</name>
    <dbReference type="NCBI Taxonomy" id="7936"/>
    <lineage>
        <taxon>Eukaryota</taxon>
        <taxon>Metazoa</taxon>
        <taxon>Chordata</taxon>
        <taxon>Craniata</taxon>
        <taxon>Vertebrata</taxon>
        <taxon>Euteleostomi</taxon>
        <taxon>Actinopterygii</taxon>
        <taxon>Neopterygii</taxon>
        <taxon>Teleostei</taxon>
        <taxon>Anguilliformes</taxon>
        <taxon>Anguillidae</taxon>
        <taxon>Anguilla</taxon>
    </lineage>
</organism>
<protein>
    <submittedName>
        <fullName evidence="2">Uncharacterized protein</fullName>
    </submittedName>
</protein>
<dbReference type="EMBL" id="GBXM01012359">
    <property type="protein sequence ID" value="JAH96218.1"/>
    <property type="molecule type" value="Transcribed_RNA"/>
</dbReference>
<reference evidence="2" key="2">
    <citation type="journal article" date="2015" name="Fish Shellfish Immunol.">
        <title>Early steps in the European eel (Anguilla anguilla)-Vibrio vulnificus interaction in the gills: Role of the RtxA13 toxin.</title>
        <authorList>
            <person name="Callol A."/>
            <person name="Pajuelo D."/>
            <person name="Ebbesson L."/>
            <person name="Teles M."/>
            <person name="MacKenzie S."/>
            <person name="Amaro C."/>
        </authorList>
    </citation>
    <scope>NUCLEOTIDE SEQUENCE</scope>
</reference>
<sequence>MWHFSPSVRLCLIDLVYWNNTALCQKSVEFSINCYLSNY</sequence>
<accession>A0A0E9X3D6</accession>
<proteinExistence type="predicted"/>
<evidence type="ECO:0000256" key="1">
    <source>
        <dbReference type="SAM" id="SignalP"/>
    </source>
</evidence>